<accession>A0A7L9J4P3</accession>
<reference evidence="1 2" key="1">
    <citation type="submission" date="2020-10" db="EMBL/GenBank/DDBJ databases">
        <title>Janibacter indicus TT2 genome sequence.</title>
        <authorList>
            <person name="Lee K."/>
            <person name="Ganzorig M."/>
        </authorList>
    </citation>
    <scope>NUCLEOTIDE SEQUENCE [LARGE SCALE GENOMIC DNA]</scope>
    <source>
        <strain evidence="1 2">TT2</strain>
    </source>
</reference>
<dbReference type="RefSeq" id="WP_192912073.1">
    <property type="nucleotide sequence ID" value="NZ_CP062789.1"/>
</dbReference>
<dbReference type="EMBL" id="CP062789">
    <property type="protein sequence ID" value="QOK24269.1"/>
    <property type="molecule type" value="Genomic_DNA"/>
</dbReference>
<proteinExistence type="predicted"/>
<gene>
    <name evidence="1" type="ORF">IGS73_07985</name>
</gene>
<protein>
    <submittedName>
        <fullName evidence="1">Uncharacterized protein</fullName>
    </submittedName>
</protein>
<name>A0A7L9J4P3_9MICO</name>
<dbReference type="AlphaFoldDB" id="A0A7L9J4P3"/>
<organism evidence="1 2">
    <name type="scientific">Janibacter indicus</name>
    <dbReference type="NCBI Taxonomy" id="857417"/>
    <lineage>
        <taxon>Bacteria</taxon>
        <taxon>Bacillati</taxon>
        <taxon>Actinomycetota</taxon>
        <taxon>Actinomycetes</taxon>
        <taxon>Micrococcales</taxon>
        <taxon>Intrasporangiaceae</taxon>
        <taxon>Janibacter</taxon>
    </lineage>
</organism>
<evidence type="ECO:0000313" key="1">
    <source>
        <dbReference type="EMBL" id="QOK24269.1"/>
    </source>
</evidence>
<sequence length="98" mass="10246">MADYPYDARRRVDALINSMQALIQRDPEQEVRGVALGVVDAAISAVKAAKPNDPVVKATSELFSADQIASGEGVRAADLLVVAEQLAAAIGPYPVVIG</sequence>
<evidence type="ECO:0000313" key="2">
    <source>
        <dbReference type="Proteomes" id="UP000593998"/>
    </source>
</evidence>
<dbReference type="Proteomes" id="UP000593998">
    <property type="component" value="Chromosome"/>
</dbReference>